<feature type="domain" description="Heme-binding protein Shr-like Hb-interacting" evidence="3">
    <location>
        <begin position="374"/>
        <end position="453"/>
    </location>
</feature>
<keyword evidence="5" id="KW-1185">Reference proteome</keyword>
<dbReference type="Proteomes" id="UP000595841">
    <property type="component" value="Chromosome"/>
</dbReference>
<evidence type="ECO:0000259" key="3">
    <source>
        <dbReference type="Pfam" id="PF07550"/>
    </source>
</evidence>
<evidence type="ECO:0000259" key="2">
    <source>
        <dbReference type="Pfam" id="PF02018"/>
    </source>
</evidence>
<evidence type="ECO:0000256" key="1">
    <source>
        <dbReference type="ARBA" id="ARBA00022801"/>
    </source>
</evidence>
<organism evidence="4 5">
    <name type="scientific">Paenibacillus sonchi</name>
    <dbReference type="NCBI Taxonomy" id="373687"/>
    <lineage>
        <taxon>Bacteria</taxon>
        <taxon>Bacillati</taxon>
        <taxon>Bacillota</taxon>
        <taxon>Bacilli</taxon>
        <taxon>Bacillales</taxon>
        <taxon>Paenibacillaceae</taxon>
        <taxon>Paenibacillus</taxon>
        <taxon>Paenibacillus sonchi group</taxon>
    </lineage>
</organism>
<feature type="domain" description="CBM-cenC" evidence="2">
    <location>
        <begin position="221"/>
        <end position="331"/>
    </location>
</feature>
<dbReference type="Gene3D" id="2.60.120.260">
    <property type="entry name" value="Galactose-binding domain-like"/>
    <property type="match status" value="3"/>
</dbReference>
<proteinExistence type="predicted"/>
<dbReference type="InterPro" id="IPR003305">
    <property type="entry name" value="CenC_carb-bd"/>
</dbReference>
<accession>A0A974PE77</accession>
<gene>
    <name evidence="4" type="ORF">JI735_03540</name>
</gene>
<feature type="domain" description="CBM-cenC" evidence="2">
    <location>
        <begin position="62"/>
        <end position="191"/>
    </location>
</feature>
<feature type="domain" description="CBM-cenC" evidence="2">
    <location>
        <begin position="458"/>
        <end position="569"/>
    </location>
</feature>
<dbReference type="Pfam" id="PF02018">
    <property type="entry name" value="CBM_4_9"/>
    <property type="match status" value="3"/>
</dbReference>
<dbReference type="SUPFAM" id="SSF49785">
    <property type="entry name" value="Galactose-binding domain-like"/>
    <property type="match status" value="3"/>
</dbReference>
<dbReference type="InterPro" id="IPR011432">
    <property type="entry name" value="Shr-like_HID"/>
</dbReference>
<dbReference type="AlphaFoldDB" id="A0A974PE77"/>
<reference evidence="4 5" key="1">
    <citation type="submission" date="2021-01" db="EMBL/GenBank/DDBJ databases">
        <title>Whole genome sequence of Paenibacillus sonchi LMG 24727 for comparative genomics.</title>
        <authorList>
            <person name="Lee G."/>
            <person name="Kim M.-J."/>
            <person name="Lim K."/>
            <person name="Shin J.-H."/>
        </authorList>
    </citation>
    <scope>NUCLEOTIDE SEQUENCE [LARGE SCALE GENOMIC DNA]</scope>
    <source>
        <strain evidence="4 5">LMG 24727</strain>
    </source>
</reference>
<evidence type="ECO:0000313" key="4">
    <source>
        <dbReference type="EMBL" id="QQZ61823.1"/>
    </source>
</evidence>
<keyword evidence="1" id="KW-0378">Hydrolase</keyword>
<protein>
    <submittedName>
        <fullName evidence="4">Carbohydrate binding domain-containing protein</fullName>
    </submittedName>
</protein>
<evidence type="ECO:0000313" key="5">
    <source>
        <dbReference type="Proteomes" id="UP000595841"/>
    </source>
</evidence>
<dbReference type="GO" id="GO:0016798">
    <property type="term" value="F:hydrolase activity, acting on glycosyl bonds"/>
    <property type="evidence" value="ECO:0007669"/>
    <property type="project" value="InterPro"/>
</dbReference>
<sequence length="662" mass="70719">MTSSLKHYETMFQMKENSDIAARVEFNLGTNASPVWLGNARLEEIDSIPFDHDSAKTPLGSGNHLYNGTFDLGEPDRFSYWHAEAAGGAEVSPSVSDTGRLNLQISGTGGDGADVRLLQNGIFLVQGQDYKLAFDIEVPSPRTAVIELQGRDGTVYASETVLLKAGAQKAEAVFPDLAGATDTLGRFVLHLGNAAGIVQLDNFLLLRTSFYYDPSLVYYPLVNGDFSFGFNSWERLLTEQGGAATAAVTEGAAAFNIANTGNQPYSVMLFQNGLKVAGGTDYVIEFDASSSVARRISVNVENASYQPSFTQIIKITPETNHYRFEFRQGVNDTLALKFLLGKVDGVSIPQAHELVIDNVRFEIKNAPAKPQELLSDSTNNRVSQPVELTFNENAAWRSSITAVKVNGTALAEGQYTVQAGKITIEPAAFPAEGSYMITVEAEGYVSATVTQTILANDNNLVVNGSFVNGTTGWSTWSGEGGVSSFNVNEGVAEIRIDVAGTAAWHTQFYQEGIPLEAGKTYELSFKAKSTVPRQIIVEYSGTSAAAAQAKFEVTATWATYSARFTVDNSNPLKLNYLIGAAMGEDKTANGIPHTLSFDDIRVTEVEGGGGTPVEPASGKLDNGTFEPAKGLTGWTQYFDGTGSAAAKDGELAVALTGTGTAN</sequence>
<dbReference type="KEGG" id="pson:JI735_03540"/>
<name>A0A974PE77_9BACL</name>
<dbReference type="RefSeq" id="WP_202677063.1">
    <property type="nucleotide sequence ID" value="NZ_CP068595.1"/>
</dbReference>
<dbReference type="EMBL" id="CP068595">
    <property type="protein sequence ID" value="QQZ61823.1"/>
    <property type="molecule type" value="Genomic_DNA"/>
</dbReference>
<dbReference type="Pfam" id="PF07550">
    <property type="entry name" value="Shr-like_HID"/>
    <property type="match status" value="1"/>
</dbReference>
<dbReference type="InterPro" id="IPR008979">
    <property type="entry name" value="Galactose-bd-like_sf"/>
</dbReference>